<evidence type="ECO:0000313" key="2">
    <source>
        <dbReference type="Proteomes" id="UP000292282"/>
    </source>
</evidence>
<dbReference type="Proteomes" id="UP000292282">
    <property type="component" value="Unassembled WGS sequence"/>
</dbReference>
<name>A0A4Q9LXS9_9MICR</name>
<gene>
    <name evidence="1" type="ORF">CWI38_0379p0020</name>
</gene>
<evidence type="ECO:0000313" key="1">
    <source>
        <dbReference type="EMBL" id="TBU13619.1"/>
    </source>
</evidence>
<comment type="caution">
    <text evidence="1">The sequence shown here is derived from an EMBL/GenBank/DDBJ whole genome shotgun (WGS) entry which is preliminary data.</text>
</comment>
<keyword evidence="2" id="KW-1185">Reference proteome</keyword>
<dbReference type="VEuPathDB" id="MicrosporidiaDB:CWI38_0379p0020"/>
<dbReference type="AlphaFoldDB" id="A0A4Q9LXS9"/>
<proteinExistence type="predicted"/>
<protein>
    <submittedName>
        <fullName evidence="1">Uncharacterized protein</fullName>
    </submittedName>
</protein>
<organism evidence="1 2">
    <name type="scientific">Hamiltosporidium tvaerminnensis</name>
    <dbReference type="NCBI Taxonomy" id="1176355"/>
    <lineage>
        <taxon>Eukaryota</taxon>
        <taxon>Fungi</taxon>
        <taxon>Fungi incertae sedis</taxon>
        <taxon>Microsporidia</taxon>
        <taxon>Dubosqiidae</taxon>
        <taxon>Hamiltosporidium</taxon>
    </lineage>
</organism>
<dbReference type="EMBL" id="PITK01000379">
    <property type="protein sequence ID" value="TBU13619.1"/>
    <property type="molecule type" value="Genomic_DNA"/>
</dbReference>
<accession>A0A4Q9LXS9</accession>
<reference evidence="1 2" key="1">
    <citation type="submission" date="2017-12" db="EMBL/GenBank/DDBJ databases">
        <authorList>
            <person name="Pombert J.-F."/>
            <person name="Haag K.L."/>
            <person name="Ebert D."/>
        </authorList>
    </citation>
    <scope>NUCLEOTIDE SEQUENCE [LARGE SCALE GENOMIC DNA]</scope>
    <source>
        <strain evidence="1">IL-G-3</strain>
    </source>
</reference>
<sequence>MNRKLFKIKPNTEIIIKVFLSKNNKNPPKHILIERKKSFRGEKLRNLKSNFVNKFGNIKKISNISNMEDTKNIEDIKSMKGIEDIKSMKGIEDIESIESIKNIKNIKNVSLFKNLFVIYLYDWSYIGNIKDFYLPCGFMKNPKIKI</sequence>